<feature type="transmembrane region" description="Helical" evidence="2">
    <location>
        <begin position="36"/>
        <end position="62"/>
    </location>
</feature>
<name>K2QC05_METFP</name>
<protein>
    <submittedName>
        <fullName evidence="3">Uncharacterized protein</fullName>
    </submittedName>
</protein>
<evidence type="ECO:0000313" key="3">
    <source>
        <dbReference type="EMBL" id="EKF85501.1"/>
    </source>
</evidence>
<keyword evidence="2" id="KW-0472">Membrane</keyword>
<proteinExistence type="predicted"/>
<evidence type="ECO:0000313" key="4">
    <source>
        <dbReference type="Proteomes" id="UP000007360"/>
    </source>
</evidence>
<dbReference type="RefSeq" id="WP_004031100.1">
    <property type="nucleotide sequence ID" value="NZ_AMPO01000007.1"/>
</dbReference>
<keyword evidence="2" id="KW-0812">Transmembrane</keyword>
<dbReference type="AlphaFoldDB" id="K2QC05"/>
<reference evidence="3 4" key="1">
    <citation type="journal article" date="2012" name="J. Bacteriol.">
        <title>Draft genome sequence of Methanobacterium formicicum DSM 3637, an archaebacterium isolated from the methane producer amoeba Pelomyxa palustris.</title>
        <authorList>
            <person name="Gutierrez G."/>
        </authorList>
    </citation>
    <scope>NUCLEOTIDE SEQUENCE [LARGE SCALE GENOMIC DNA]</scope>
    <source>
        <strain evidence="4">DSM 3637 / PP1</strain>
    </source>
</reference>
<feature type="compositionally biased region" description="Polar residues" evidence="1">
    <location>
        <begin position="140"/>
        <end position="174"/>
    </location>
</feature>
<evidence type="ECO:0000256" key="1">
    <source>
        <dbReference type="SAM" id="MobiDB-lite"/>
    </source>
</evidence>
<keyword evidence="2" id="KW-1133">Transmembrane helix</keyword>
<evidence type="ECO:0000256" key="2">
    <source>
        <dbReference type="SAM" id="Phobius"/>
    </source>
</evidence>
<dbReference type="Proteomes" id="UP000007360">
    <property type="component" value="Unassembled WGS sequence"/>
</dbReference>
<accession>K2QC05</accession>
<dbReference type="EMBL" id="AMPO01000007">
    <property type="protein sequence ID" value="EKF85501.1"/>
    <property type="molecule type" value="Genomic_DNA"/>
</dbReference>
<dbReference type="PATRIC" id="fig|1204725.3.peg.1751"/>
<keyword evidence="4" id="KW-1185">Reference proteome</keyword>
<comment type="caution">
    <text evidence="3">The sequence shown here is derived from an EMBL/GenBank/DDBJ whole genome shotgun (WGS) entry which is preliminary data.</text>
</comment>
<sequence length="216" mass="23462">MWQTCKPNGTTTVACPGYWHDFVGMNQRRNYIKRNLYKAAFVVLLLGALPVSSAASIGGYFIPGGMYGGESGYHYWENYCPLCHHYGSLVVNPKGTYEGEITCSACDADYDGCTGYDKYEGGARAKLIPAVVEKEEPENVNAQSTEQPAATPETNNTTSTANKTVNSSELTSKSLVPVANQPDATVTVKLGVDNVLVNNTVLQAHLKSMNEHWLVI</sequence>
<feature type="region of interest" description="Disordered" evidence="1">
    <location>
        <begin position="135"/>
        <end position="176"/>
    </location>
</feature>
<organism evidence="3 4">
    <name type="scientific">Methanobacterium formicicum (strain DSM 3637 / PP1)</name>
    <dbReference type="NCBI Taxonomy" id="1204725"/>
    <lineage>
        <taxon>Archaea</taxon>
        <taxon>Methanobacteriati</taxon>
        <taxon>Methanobacteriota</taxon>
        <taxon>Methanomada group</taxon>
        <taxon>Methanobacteria</taxon>
        <taxon>Methanobacteriales</taxon>
        <taxon>Methanobacteriaceae</taxon>
        <taxon>Methanobacterium</taxon>
    </lineage>
</organism>
<gene>
    <name evidence="3" type="ORF">A994_08706</name>
</gene>